<organism evidence="4 5">
    <name type="scientific">Methylacidimicrobium cyclopophantes</name>
    <dbReference type="NCBI Taxonomy" id="1041766"/>
    <lineage>
        <taxon>Bacteria</taxon>
        <taxon>Pseudomonadati</taxon>
        <taxon>Verrucomicrobiota</taxon>
        <taxon>Methylacidimicrobium</taxon>
    </lineage>
</organism>
<dbReference type="Gene3D" id="2.40.128.270">
    <property type="match status" value="1"/>
</dbReference>
<dbReference type="EMBL" id="CABFUZ020000271">
    <property type="protein sequence ID" value="VVM08568.1"/>
    <property type="molecule type" value="Genomic_DNA"/>
</dbReference>
<evidence type="ECO:0008006" key="6">
    <source>
        <dbReference type="Google" id="ProtNLM"/>
    </source>
</evidence>
<dbReference type="Pfam" id="PF17185">
    <property type="entry name" value="NlpE_C"/>
    <property type="match status" value="1"/>
</dbReference>
<evidence type="ECO:0000313" key="5">
    <source>
        <dbReference type="Proteomes" id="UP000381693"/>
    </source>
</evidence>
<accession>A0A5E6MGF6</accession>
<evidence type="ECO:0000259" key="3">
    <source>
        <dbReference type="Pfam" id="PF17185"/>
    </source>
</evidence>
<dbReference type="Pfam" id="PF03724">
    <property type="entry name" value="META"/>
    <property type="match status" value="1"/>
</dbReference>
<dbReference type="InterPro" id="IPR033450">
    <property type="entry name" value="NlpE_C"/>
</dbReference>
<dbReference type="PANTHER" id="PTHR35535:SF1">
    <property type="entry name" value="HEAT SHOCK PROTEIN HSLJ"/>
    <property type="match status" value="1"/>
</dbReference>
<name>A0A5E6MGF6_9BACT</name>
<feature type="domain" description="DUF306" evidence="2">
    <location>
        <begin position="250"/>
        <end position="359"/>
    </location>
</feature>
<comment type="caution">
    <text evidence="4">The sequence shown here is derived from an EMBL/GenBank/DDBJ whole genome shotgun (WGS) entry which is preliminary data.</text>
</comment>
<gene>
    <name evidence="4" type="ORF">MAMC_02289</name>
</gene>
<evidence type="ECO:0000256" key="1">
    <source>
        <dbReference type="SAM" id="MobiDB-lite"/>
    </source>
</evidence>
<dbReference type="InterPro" id="IPR005184">
    <property type="entry name" value="DUF306_Meta_HslJ"/>
</dbReference>
<dbReference type="AlphaFoldDB" id="A0A5E6MGF6"/>
<proteinExistence type="predicted"/>
<feature type="region of interest" description="Disordered" evidence="1">
    <location>
        <begin position="1"/>
        <end position="24"/>
    </location>
</feature>
<dbReference type="InterPro" id="IPR038139">
    <property type="entry name" value="NlpE_C_sf"/>
</dbReference>
<evidence type="ECO:0000259" key="2">
    <source>
        <dbReference type="Pfam" id="PF03724"/>
    </source>
</evidence>
<dbReference type="RefSeq" id="WP_178087824.1">
    <property type="nucleotide sequence ID" value="NZ_CABFUZ020000271.1"/>
</dbReference>
<dbReference type="InterPro" id="IPR038670">
    <property type="entry name" value="HslJ-like_sf"/>
</dbReference>
<dbReference type="PANTHER" id="PTHR35535">
    <property type="entry name" value="HEAT SHOCK PROTEIN HSLJ"/>
    <property type="match status" value="1"/>
</dbReference>
<dbReference type="Proteomes" id="UP000381693">
    <property type="component" value="Unassembled WGS sequence"/>
</dbReference>
<dbReference type="InterPro" id="IPR053147">
    <property type="entry name" value="Hsp_HslJ-like"/>
</dbReference>
<keyword evidence="5" id="KW-1185">Reference proteome</keyword>
<dbReference type="Gene3D" id="2.40.50.540">
    <property type="match status" value="1"/>
</dbReference>
<reference evidence="4" key="1">
    <citation type="submission" date="2019-09" db="EMBL/GenBank/DDBJ databases">
        <authorList>
            <person name="Cremers G."/>
        </authorList>
    </citation>
    <scope>NUCLEOTIDE SEQUENCE [LARGE SCALE GENOMIC DNA]</scope>
    <source>
        <strain evidence="4">3B</strain>
    </source>
</reference>
<protein>
    <recommendedName>
        <fullName evidence="6">DUF306 domain-containing protein</fullName>
    </recommendedName>
</protein>
<feature type="domain" description="NlpE C-terminal OB" evidence="3">
    <location>
        <begin position="138"/>
        <end position="225"/>
    </location>
</feature>
<sequence>MMIGSLPGLPLTSVSAQGRRQESPDFHIPASYECEAPAKDGGIRQHLDLLPGGHFLLREDWVGSPKPNRRDRLGRWSFDRRLGRLALQGNGETQLEFAVEENGGKLQWLPAPTQSSAFSSDSFLRRMPKPALIEPHLRLTGMFATAADSPSIVLCEDGWWLPVAMEGNYQALADACRQANPKPGEATLVCLDGTIVFRPSPNESRPARPTLVVEHLVAVYPGATCFPSLVNGPTKNSYWKLVGPPSPADAPLRETYWKLVCLEGRPIEAGACRQEPHLIFARKTPRVFGSGGCNRLIGSFQVDGDRLFLGQIASTRMACPSGGEQEAVFLNALGRVARYRIRGRRLDLLNAAGTIVAAFQAAALPQAEGKLRSEP</sequence>
<evidence type="ECO:0000313" key="4">
    <source>
        <dbReference type="EMBL" id="VVM08568.1"/>
    </source>
</evidence>